<dbReference type="Gene3D" id="3.20.80.10">
    <property type="entry name" value="Regulatory factor, effector binding domain"/>
    <property type="match status" value="1"/>
</dbReference>
<organism evidence="2 3">
    <name type="scientific">Pedobacter africanus</name>
    <dbReference type="NCBI Taxonomy" id="151894"/>
    <lineage>
        <taxon>Bacteria</taxon>
        <taxon>Pseudomonadati</taxon>
        <taxon>Bacteroidota</taxon>
        <taxon>Sphingobacteriia</taxon>
        <taxon>Sphingobacteriales</taxon>
        <taxon>Sphingobacteriaceae</taxon>
        <taxon>Pedobacter</taxon>
    </lineage>
</organism>
<keyword evidence="3" id="KW-1185">Reference proteome</keyword>
<reference evidence="3" key="1">
    <citation type="submission" date="2017-04" db="EMBL/GenBank/DDBJ databases">
        <authorList>
            <person name="Varghese N."/>
            <person name="Submissions S."/>
        </authorList>
    </citation>
    <scope>NUCLEOTIDE SEQUENCE [LARGE SCALE GENOMIC DNA]</scope>
    <source>
        <strain evidence="3">DSM 12126</strain>
    </source>
</reference>
<gene>
    <name evidence="2" type="ORF">SAMN04488524_2791</name>
</gene>
<dbReference type="Pfam" id="PF14526">
    <property type="entry name" value="Cass2"/>
    <property type="match status" value="1"/>
</dbReference>
<dbReference type="SMART" id="SM00871">
    <property type="entry name" value="AraC_E_bind"/>
    <property type="match status" value="1"/>
</dbReference>
<dbReference type="GO" id="GO:0003677">
    <property type="term" value="F:DNA binding"/>
    <property type="evidence" value="ECO:0007669"/>
    <property type="project" value="UniProtKB-KW"/>
</dbReference>
<dbReference type="OrthoDB" id="9801008at2"/>
<dbReference type="PANTHER" id="PTHR36444:SF2">
    <property type="entry name" value="TRANSCRIPTIONAL REGULATOR PROTEIN YOBU-RELATED"/>
    <property type="match status" value="1"/>
</dbReference>
<dbReference type="InterPro" id="IPR011256">
    <property type="entry name" value="Reg_factor_effector_dom_sf"/>
</dbReference>
<name>A0A1W2C028_9SPHI</name>
<feature type="domain" description="AraC effector-binding" evidence="1">
    <location>
        <begin position="1"/>
        <end position="152"/>
    </location>
</feature>
<dbReference type="SUPFAM" id="SSF55136">
    <property type="entry name" value="Probable bacterial effector-binding domain"/>
    <property type="match status" value="1"/>
</dbReference>
<dbReference type="InterPro" id="IPR029441">
    <property type="entry name" value="Cass2"/>
</dbReference>
<dbReference type="AlphaFoldDB" id="A0A1W2C028"/>
<sequence>MEKQTLNSFPVIGITVRTCNADGSAARDIPELWARFHAAQIAGQLSNMAGPEIYSIYTGYEGDYTQPYTTLIGYKVENLDHIPEGLTGIMIGGGSYEKRTVKGNLHKGLVYDAWVEIWNSDLQRAYTADFEVYGAAARDPEDATVEIYISLRP</sequence>
<dbReference type="InterPro" id="IPR010499">
    <property type="entry name" value="AraC_E-bd"/>
</dbReference>
<dbReference type="EMBL" id="FWXT01000001">
    <property type="protein sequence ID" value="SMC78553.1"/>
    <property type="molecule type" value="Genomic_DNA"/>
</dbReference>
<dbReference type="STRING" id="151894.SAMN04488524_2791"/>
<dbReference type="RefSeq" id="WP_084239427.1">
    <property type="nucleotide sequence ID" value="NZ_FWXT01000001.1"/>
</dbReference>
<evidence type="ECO:0000313" key="2">
    <source>
        <dbReference type="EMBL" id="SMC78553.1"/>
    </source>
</evidence>
<keyword evidence="2" id="KW-0238">DNA-binding</keyword>
<dbReference type="InterPro" id="IPR053182">
    <property type="entry name" value="YobU-like_regulator"/>
</dbReference>
<protein>
    <submittedName>
        <fullName evidence="2">Predicted transcriptional regulator YdeE, contains AraC-type DNA-binding domain</fullName>
    </submittedName>
</protein>
<accession>A0A1W2C028</accession>
<proteinExistence type="predicted"/>
<evidence type="ECO:0000259" key="1">
    <source>
        <dbReference type="SMART" id="SM00871"/>
    </source>
</evidence>
<dbReference type="PANTHER" id="PTHR36444">
    <property type="entry name" value="TRANSCRIPTIONAL REGULATOR PROTEIN YOBU-RELATED"/>
    <property type="match status" value="1"/>
</dbReference>
<evidence type="ECO:0000313" key="3">
    <source>
        <dbReference type="Proteomes" id="UP000192756"/>
    </source>
</evidence>
<dbReference type="Proteomes" id="UP000192756">
    <property type="component" value="Unassembled WGS sequence"/>
</dbReference>